<proteinExistence type="predicted"/>
<dbReference type="PROSITE" id="PS51352">
    <property type="entry name" value="THIOREDOXIN_2"/>
    <property type="match status" value="1"/>
</dbReference>
<dbReference type="InterPro" id="IPR013766">
    <property type="entry name" value="Thioredoxin_domain"/>
</dbReference>
<name>A0ABQ3BRS5_9FLAO</name>
<dbReference type="EMBL" id="BMWY01000003">
    <property type="protein sequence ID" value="GGZ53136.1"/>
    <property type="molecule type" value="Genomic_DNA"/>
</dbReference>
<dbReference type="InterPro" id="IPR036249">
    <property type="entry name" value="Thioredoxin-like_sf"/>
</dbReference>
<dbReference type="CDD" id="cd02969">
    <property type="entry name" value="PRX_like1"/>
    <property type="match status" value="1"/>
</dbReference>
<gene>
    <name evidence="2" type="ORF">GCM10008088_13530</name>
</gene>
<feature type="domain" description="Thioredoxin" evidence="1">
    <location>
        <begin position="9"/>
        <end position="165"/>
    </location>
</feature>
<dbReference type="GeneID" id="94369021"/>
<dbReference type="Pfam" id="PF00578">
    <property type="entry name" value="AhpC-TSA"/>
    <property type="match status" value="1"/>
</dbReference>
<dbReference type="PANTHER" id="PTHR43640:SF1">
    <property type="entry name" value="THIOREDOXIN-DEPENDENT PEROXIREDOXIN"/>
    <property type="match status" value="1"/>
</dbReference>
<comment type="caution">
    <text evidence="2">The sequence shown here is derived from an EMBL/GenBank/DDBJ whole genome shotgun (WGS) entry which is preliminary data.</text>
</comment>
<protein>
    <submittedName>
        <fullName evidence="2">Thioredoxin family protein</fullName>
    </submittedName>
</protein>
<accession>A0ABQ3BRS5</accession>
<sequence>MARTYSIDIDLGTKAPEFELRDSVTNNLVNLYDVKGEKGTVVMFICNHCPFVKHVNDEIVRLANDYRVLGFGFVAISSNDVENYPEDHPKLMHENARKHNFTFPYLYDETQEVAKAYQAACTPDFYVFDGELKLVYHGQLDDSRPQNGIPVTGRSIREALDAILNNRKVAEIQKPSLGCGIKWKPED</sequence>
<organism evidence="2 3">
    <name type="scientific">Mesonia mobilis</name>
    <dbReference type="NCBI Taxonomy" id="369791"/>
    <lineage>
        <taxon>Bacteria</taxon>
        <taxon>Pseudomonadati</taxon>
        <taxon>Bacteroidota</taxon>
        <taxon>Flavobacteriia</taxon>
        <taxon>Flavobacteriales</taxon>
        <taxon>Flavobacteriaceae</taxon>
        <taxon>Mesonia</taxon>
    </lineage>
</organism>
<dbReference type="RefSeq" id="WP_027884237.1">
    <property type="nucleotide sequence ID" value="NZ_BMWY01000003.1"/>
</dbReference>
<dbReference type="PANTHER" id="PTHR43640">
    <property type="entry name" value="OS07G0260300 PROTEIN"/>
    <property type="match status" value="1"/>
</dbReference>
<dbReference type="Gene3D" id="3.40.30.10">
    <property type="entry name" value="Glutaredoxin"/>
    <property type="match status" value="1"/>
</dbReference>
<dbReference type="InterPro" id="IPR047262">
    <property type="entry name" value="PRX-like1"/>
</dbReference>
<reference evidence="3" key="1">
    <citation type="journal article" date="2019" name="Int. J. Syst. Evol. Microbiol.">
        <title>The Global Catalogue of Microorganisms (GCM) 10K type strain sequencing project: providing services to taxonomists for standard genome sequencing and annotation.</title>
        <authorList>
            <consortium name="The Broad Institute Genomics Platform"/>
            <consortium name="The Broad Institute Genome Sequencing Center for Infectious Disease"/>
            <person name="Wu L."/>
            <person name="Ma J."/>
        </authorList>
    </citation>
    <scope>NUCLEOTIDE SEQUENCE [LARGE SCALE GENOMIC DNA]</scope>
    <source>
        <strain evidence="3">KCTC 12708</strain>
    </source>
</reference>
<evidence type="ECO:0000259" key="1">
    <source>
        <dbReference type="PROSITE" id="PS51352"/>
    </source>
</evidence>
<keyword evidence="3" id="KW-1185">Reference proteome</keyword>
<evidence type="ECO:0000313" key="2">
    <source>
        <dbReference type="EMBL" id="GGZ53136.1"/>
    </source>
</evidence>
<dbReference type="Proteomes" id="UP000615593">
    <property type="component" value="Unassembled WGS sequence"/>
</dbReference>
<dbReference type="InterPro" id="IPR000866">
    <property type="entry name" value="AhpC/TSA"/>
</dbReference>
<dbReference type="SUPFAM" id="SSF52833">
    <property type="entry name" value="Thioredoxin-like"/>
    <property type="match status" value="1"/>
</dbReference>
<evidence type="ECO:0000313" key="3">
    <source>
        <dbReference type="Proteomes" id="UP000615593"/>
    </source>
</evidence>